<evidence type="ECO:0000313" key="4">
    <source>
        <dbReference type="Proteomes" id="UP000219329"/>
    </source>
</evidence>
<reference evidence="3 4" key="1">
    <citation type="submission" date="2017-08" db="EMBL/GenBank/DDBJ databases">
        <title>Fine stratification of microbial communities through a metagenomic profile of the photic zone.</title>
        <authorList>
            <person name="Haro-Moreno J.M."/>
            <person name="Lopez-Perez M."/>
            <person name="De La Torre J."/>
            <person name="Picazo A."/>
            <person name="Camacho A."/>
            <person name="Rodriguez-Valera F."/>
        </authorList>
    </citation>
    <scope>NUCLEOTIDE SEQUENCE [LARGE SCALE GENOMIC DNA]</scope>
    <source>
        <strain evidence="3">MED-G28</strain>
    </source>
</reference>
<dbReference type="InterPro" id="IPR020904">
    <property type="entry name" value="Sc_DH/Rdtase_CS"/>
</dbReference>
<comment type="similarity">
    <text evidence="1">Belongs to the short-chain dehydrogenases/reductases (SDR) family.</text>
</comment>
<keyword evidence="2" id="KW-0560">Oxidoreductase</keyword>
<dbReference type="AlphaFoldDB" id="A0A2A5W861"/>
<evidence type="ECO:0000256" key="1">
    <source>
        <dbReference type="ARBA" id="ARBA00006484"/>
    </source>
</evidence>
<dbReference type="PROSITE" id="PS00061">
    <property type="entry name" value="ADH_SHORT"/>
    <property type="match status" value="1"/>
</dbReference>
<name>A0A2A5W861_9GAMM</name>
<dbReference type="PANTHER" id="PTHR44196">
    <property type="entry name" value="DEHYDROGENASE/REDUCTASE SDR FAMILY MEMBER 7B"/>
    <property type="match status" value="1"/>
</dbReference>
<dbReference type="InterPro" id="IPR002347">
    <property type="entry name" value="SDR_fam"/>
</dbReference>
<dbReference type="InterPro" id="IPR036291">
    <property type="entry name" value="NAD(P)-bd_dom_sf"/>
</dbReference>
<dbReference type="Pfam" id="PF00106">
    <property type="entry name" value="adh_short"/>
    <property type="match status" value="1"/>
</dbReference>
<accession>A0A2A5W861</accession>
<dbReference type="Proteomes" id="UP000219329">
    <property type="component" value="Unassembled WGS sequence"/>
</dbReference>
<dbReference type="EMBL" id="NTJZ01000018">
    <property type="protein sequence ID" value="PDH32336.1"/>
    <property type="molecule type" value="Genomic_DNA"/>
</dbReference>
<dbReference type="SUPFAM" id="SSF51735">
    <property type="entry name" value="NAD(P)-binding Rossmann-fold domains"/>
    <property type="match status" value="1"/>
</dbReference>
<dbReference type="GO" id="GO:0016491">
    <property type="term" value="F:oxidoreductase activity"/>
    <property type="evidence" value="ECO:0007669"/>
    <property type="project" value="UniProtKB-KW"/>
</dbReference>
<proteinExistence type="inferred from homology"/>
<comment type="caution">
    <text evidence="3">The sequence shown here is derived from an EMBL/GenBank/DDBJ whole genome shotgun (WGS) entry which is preliminary data.</text>
</comment>
<dbReference type="PRINTS" id="PR00081">
    <property type="entry name" value="GDHRDH"/>
</dbReference>
<dbReference type="Gene3D" id="3.40.50.720">
    <property type="entry name" value="NAD(P)-binding Rossmann-like Domain"/>
    <property type="match status" value="1"/>
</dbReference>
<sequence>MNILITGSTSGIGLQLARDYLARGNTVYCCGRNTASLTSLIRDFPDFAQILCFDTADRIDCSERLEKLPALDLVILNAGTCEYINAANFDSELYERVVKTNLIGTANCLEFLIPKLKPGGSLAIMGSSSCYLPLPRAEAYGASKAAIEYLTKTLSISLKPSDINVSHIAPGFVETPLTALNNFPMPMSVSVEFASKKIRSGLSKKKSEIHFPISFTWILKAIRLCPFGVQKLLIEKLFRSSGPTLNLG</sequence>
<gene>
    <name evidence="3" type="ORF">CNF02_12355</name>
</gene>
<protein>
    <submittedName>
        <fullName evidence="3">Short-chain dehydrogenase</fullName>
    </submittedName>
</protein>
<dbReference type="GO" id="GO:0016020">
    <property type="term" value="C:membrane"/>
    <property type="evidence" value="ECO:0007669"/>
    <property type="project" value="TreeGrafter"/>
</dbReference>
<dbReference type="PANTHER" id="PTHR44196:SF1">
    <property type="entry name" value="DEHYDROGENASE_REDUCTASE SDR FAMILY MEMBER 7B"/>
    <property type="match status" value="1"/>
</dbReference>
<organism evidence="3 4">
    <name type="scientific">OM182 bacterium MED-G28</name>
    <dbReference type="NCBI Taxonomy" id="1986256"/>
    <lineage>
        <taxon>Bacteria</taxon>
        <taxon>Pseudomonadati</taxon>
        <taxon>Pseudomonadota</taxon>
        <taxon>Gammaproteobacteria</taxon>
        <taxon>OMG group</taxon>
        <taxon>OM182 clade</taxon>
    </lineage>
</organism>
<evidence type="ECO:0000313" key="3">
    <source>
        <dbReference type="EMBL" id="PDH32336.1"/>
    </source>
</evidence>
<evidence type="ECO:0000256" key="2">
    <source>
        <dbReference type="ARBA" id="ARBA00023002"/>
    </source>
</evidence>